<organism evidence="1 2">
    <name type="scientific">Andalucia godoyi</name>
    <name type="common">Flagellate</name>
    <dbReference type="NCBI Taxonomy" id="505711"/>
    <lineage>
        <taxon>Eukaryota</taxon>
        <taxon>Discoba</taxon>
        <taxon>Jakobida</taxon>
        <taxon>Andalucina</taxon>
        <taxon>Andaluciidae</taxon>
        <taxon>Andalucia</taxon>
    </lineage>
</organism>
<reference evidence="1" key="1">
    <citation type="submission" date="2019-09" db="EMBL/GenBank/DDBJ databases">
        <title>The Mitochondrial Proteome of the Jakobid, Andalucia godoyi, a Protist With the Most Gene-Rich and Bacteria-Like Mitochondrial Genome.</title>
        <authorList>
            <person name="Gray M.W."/>
            <person name="Burger G."/>
            <person name="Derelle R."/>
            <person name="Klimes V."/>
            <person name="Leger M."/>
            <person name="Sarrasin M."/>
            <person name="Vlcek C."/>
            <person name="Roger A.J."/>
            <person name="Elias M."/>
            <person name="Lang B.F."/>
        </authorList>
    </citation>
    <scope>NUCLEOTIDE SEQUENCE</scope>
    <source>
        <strain evidence="1">And28</strain>
    </source>
</reference>
<name>A0A8K0AIJ3_ANDGO</name>
<evidence type="ECO:0000313" key="2">
    <source>
        <dbReference type="Proteomes" id="UP000799049"/>
    </source>
</evidence>
<dbReference type="Proteomes" id="UP000799049">
    <property type="component" value="Unassembled WGS sequence"/>
</dbReference>
<accession>A0A8K0AIJ3</accession>
<gene>
    <name evidence="1" type="ORF">ANDGO_00921</name>
</gene>
<dbReference type="AlphaFoldDB" id="A0A8K0AIJ3"/>
<evidence type="ECO:0000313" key="1">
    <source>
        <dbReference type="EMBL" id="KAF0852357.1"/>
    </source>
</evidence>
<sequence length="130" mass="14567">MLFLILHTGILQASKEKKRFRRDNSQETRDRMRLFSLTAKTVLGSFIAKKMIQHYLRNNPALASSISPQMLDMMSHTFKAVARAAGQLEHASQELFESTADQMFSGKIGHGPAKSLGKVCFKVGRSIMPI</sequence>
<keyword evidence="2" id="KW-1185">Reference proteome</keyword>
<protein>
    <submittedName>
        <fullName evidence="1">Putative mitochondrial protein</fullName>
    </submittedName>
</protein>
<comment type="caution">
    <text evidence="1">The sequence shown here is derived from an EMBL/GenBank/DDBJ whole genome shotgun (WGS) entry which is preliminary data.</text>
</comment>
<proteinExistence type="predicted"/>
<dbReference type="EMBL" id="VRVR01000042">
    <property type="protein sequence ID" value="KAF0852357.1"/>
    <property type="molecule type" value="Genomic_DNA"/>
</dbReference>